<evidence type="ECO:0000256" key="3">
    <source>
        <dbReference type="ARBA" id="ARBA00022692"/>
    </source>
</evidence>
<dbReference type="PANTHER" id="PTHR30558:SF7">
    <property type="entry name" value="TOL-PAL SYSTEM PROTEIN TOLR"/>
    <property type="match status" value="1"/>
</dbReference>
<dbReference type="GO" id="GO:0022857">
    <property type="term" value="F:transmembrane transporter activity"/>
    <property type="evidence" value="ECO:0007669"/>
    <property type="project" value="InterPro"/>
</dbReference>
<name>X0XMQ1_9ZZZZ</name>
<dbReference type="GO" id="GO:0005886">
    <property type="term" value="C:plasma membrane"/>
    <property type="evidence" value="ECO:0007669"/>
    <property type="project" value="UniProtKB-SubCell"/>
</dbReference>
<comment type="subcellular location">
    <subcellularLocation>
        <location evidence="1">Cell membrane</location>
        <topology evidence="1">Single-pass membrane protein</topology>
    </subcellularLocation>
</comment>
<comment type="caution">
    <text evidence="6">The sequence shown here is derived from an EMBL/GenBank/DDBJ whole genome shotgun (WGS) entry which is preliminary data.</text>
</comment>
<keyword evidence="5" id="KW-0472">Membrane</keyword>
<dbReference type="Pfam" id="PF02472">
    <property type="entry name" value="ExbD"/>
    <property type="match status" value="1"/>
</dbReference>
<keyword evidence="3" id="KW-0812">Transmembrane</keyword>
<evidence type="ECO:0000256" key="1">
    <source>
        <dbReference type="ARBA" id="ARBA00004162"/>
    </source>
</evidence>
<feature type="non-terminal residue" evidence="6">
    <location>
        <position position="1"/>
    </location>
</feature>
<dbReference type="AlphaFoldDB" id="X0XMQ1"/>
<dbReference type="Gene3D" id="3.30.420.270">
    <property type="match status" value="1"/>
</dbReference>
<sequence length="101" mass="11256">QKGIDVKLPETTQDTSATPQGLIVLTLNKDLSVNINQEQVELNMLEGRLRAIYEVRQDKTIFIRADAKLPYGHVVDVIDLAKSAGIETTGIIPEYFTETKN</sequence>
<gene>
    <name evidence="6" type="ORF">S01H1_69011</name>
</gene>
<dbReference type="EMBL" id="BARS01045792">
    <property type="protein sequence ID" value="GAG36602.1"/>
    <property type="molecule type" value="Genomic_DNA"/>
</dbReference>
<accession>X0XMQ1</accession>
<evidence type="ECO:0000256" key="2">
    <source>
        <dbReference type="ARBA" id="ARBA00022475"/>
    </source>
</evidence>
<proteinExistence type="predicted"/>
<evidence type="ECO:0000313" key="6">
    <source>
        <dbReference type="EMBL" id="GAG36602.1"/>
    </source>
</evidence>
<keyword evidence="4" id="KW-1133">Transmembrane helix</keyword>
<reference evidence="6" key="1">
    <citation type="journal article" date="2014" name="Front. Microbiol.">
        <title>High frequency of phylogenetically diverse reductive dehalogenase-homologous genes in deep subseafloor sedimentary metagenomes.</title>
        <authorList>
            <person name="Kawai M."/>
            <person name="Futagami T."/>
            <person name="Toyoda A."/>
            <person name="Takaki Y."/>
            <person name="Nishi S."/>
            <person name="Hori S."/>
            <person name="Arai W."/>
            <person name="Tsubouchi T."/>
            <person name="Morono Y."/>
            <person name="Uchiyama I."/>
            <person name="Ito T."/>
            <person name="Fujiyama A."/>
            <person name="Inagaki F."/>
            <person name="Takami H."/>
        </authorList>
    </citation>
    <scope>NUCLEOTIDE SEQUENCE</scope>
    <source>
        <strain evidence="6">Expedition CK06-06</strain>
    </source>
</reference>
<evidence type="ECO:0008006" key="7">
    <source>
        <dbReference type="Google" id="ProtNLM"/>
    </source>
</evidence>
<dbReference type="PANTHER" id="PTHR30558">
    <property type="entry name" value="EXBD MEMBRANE COMPONENT OF PMF-DRIVEN MACROMOLECULE IMPORT SYSTEM"/>
    <property type="match status" value="1"/>
</dbReference>
<evidence type="ECO:0000256" key="4">
    <source>
        <dbReference type="ARBA" id="ARBA00022989"/>
    </source>
</evidence>
<dbReference type="InterPro" id="IPR003400">
    <property type="entry name" value="ExbD"/>
</dbReference>
<protein>
    <recommendedName>
        <fullName evidence="7">Biopolymer transporter ExbD</fullName>
    </recommendedName>
</protein>
<keyword evidence="2" id="KW-1003">Cell membrane</keyword>
<evidence type="ECO:0000256" key="5">
    <source>
        <dbReference type="ARBA" id="ARBA00023136"/>
    </source>
</evidence>
<organism evidence="6">
    <name type="scientific">marine sediment metagenome</name>
    <dbReference type="NCBI Taxonomy" id="412755"/>
    <lineage>
        <taxon>unclassified sequences</taxon>
        <taxon>metagenomes</taxon>
        <taxon>ecological metagenomes</taxon>
    </lineage>
</organism>